<name>A0A5J6LIE5_9GAMM</name>
<accession>A0A5J6LIE5</accession>
<proteinExistence type="predicted"/>
<dbReference type="RefSeq" id="WP_151058539.1">
    <property type="nucleotide sequence ID" value="NZ_CP044222.1"/>
</dbReference>
<protein>
    <submittedName>
        <fullName evidence="1">Uncharacterized protein</fullName>
    </submittedName>
</protein>
<evidence type="ECO:0000313" key="1">
    <source>
        <dbReference type="EMBL" id="QEW08278.1"/>
    </source>
</evidence>
<dbReference type="AlphaFoldDB" id="A0A5J6LIE5"/>
<keyword evidence="2" id="KW-1185">Reference proteome</keyword>
<sequence>MRKKIVWALLALSLLFVIWAVFFSPQWLEGFNQQRADEASVFRQQGLTAGGQTDQQSCQDQALSGYTACSDSNFVCTVNQGIFLKACFEVASPTEGFCDGVPAFHDKPTEEEKDWAKYNCWDMDIRGEGCRLLLRQRVEFCDALNSAPTSASLQN</sequence>
<dbReference type="EMBL" id="CP044222">
    <property type="protein sequence ID" value="QEW08278.1"/>
    <property type="molecule type" value="Genomic_DNA"/>
</dbReference>
<dbReference type="KEGG" id="nik:F5I99_18265"/>
<reference evidence="1 2" key="1">
    <citation type="submission" date="2019-09" db="EMBL/GenBank/DDBJ databases">
        <title>Nitrincola iocasae sp. nov., a bacterium isolated from the sediment collected at a cold seep field in South China Sea.</title>
        <authorList>
            <person name="Zhang H."/>
            <person name="Wang H."/>
            <person name="Li C."/>
        </authorList>
    </citation>
    <scope>NUCLEOTIDE SEQUENCE [LARGE SCALE GENOMIC DNA]</scope>
    <source>
        <strain evidence="1 2">KXZD1103</strain>
    </source>
</reference>
<organism evidence="1 2">
    <name type="scientific">Nitrincola iocasae</name>
    <dbReference type="NCBI Taxonomy" id="2614693"/>
    <lineage>
        <taxon>Bacteria</taxon>
        <taxon>Pseudomonadati</taxon>
        <taxon>Pseudomonadota</taxon>
        <taxon>Gammaproteobacteria</taxon>
        <taxon>Oceanospirillales</taxon>
        <taxon>Oceanospirillaceae</taxon>
        <taxon>Nitrincola</taxon>
    </lineage>
</organism>
<gene>
    <name evidence="1" type="ORF">F5I99_18265</name>
</gene>
<dbReference type="Proteomes" id="UP000325606">
    <property type="component" value="Chromosome"/>
</dbReference>
<evidence type="ECO:0000313" key="2">
    <source>
        <dbReference type="Proteomes" id="UP000325606"/>
    </source>
</evidence>